<reference evidence="8" key="1">
    <citation type="journal article" date="2019" name="Int. J. Syst. Evol. Microbiol.">
        <title>The Global Catalogue of Microorganisms (GCM) 10K type strain sequencing project: providing services to taxonomists for standard genome sequencing and annotation.</title>
        <authorList>
            <consortium name="The Broad Institute Genomics Platform"/>
            <consortium name="The Broad Institute Genome Sequencing Center for Infectious Disease"/>
            <person name="Wu L."/>
            <person name="Ma J."/>
        </authorList>
    </citation>
    <scope>NUCLEOTIDE SEQUENCE [LARGE SCALE GENOMIC DNA]</scope>
    <source>
        <strain evidence="8">JCM 17705</strain>
    </source>
</reference>
<evidence type="ECO:0000313" key="7">
    <source>
        <dbReference type="EMBL" id="GAA4310634.1"/>
    </source>
</evidence>
<dbReference type="InterPro" id="IPR013324">
    <property type="entry name" value="RNA_pol_sigma_r3/r4-like"/>
</dbReference>
<protein>
    <recommendedName>
        <fullName evidence="9">RNA polymerase sigma-70 factor (ECF subfamily)</fullName>
    </recommendedName>
</protein>
<dbReference type="NCBIfam" id="TIGR02937">
    <property type="entry name" value="sigma70-ECF"/>
    <property type="match status" value="1"/>
</dbReference>
<name>A0ABP8FTN5_9SPHI</name>
<evidence type="ECO:0008006" key="9">
    <source>
        <dbReference type="Google" id="ProtNLM"/>
    </source>
</evidence>
<feature type="domain" description="RNA polymerase sigma factor 70 region 4 type 2" evidence="6">
    <location>
        <begin position="125"/>
        <end position="176"/>
    </location>
</feature>
<keyword evidence="4" id="KW-0804">Transcription</keyword>
<evidence type="ECO:0000259" key="5">
    <source>
        <dbReference type="Pfam" id="PF04542"/>
    </source>
</evidence>
<proteinExistence type="inferred from homology"/>
<dbReference type="Gene3D" id="1.10.10.10">
    <property type="entry name" value="Winged helix-like DNA-binding domain superfamily/Winged helix DNA-binding domain"/>
    <property type="match status" value="1"/>
</dbReference>
<dbReference type="Proteomes" id="UP001500582">
    <property type="component" value="Unassembled WGS sequence"/>
</dbReference>
<dbReference type="EMBL" id="BAABFT010000001">
    <property type="protein sequence ID" value="GAA4310634.1"/>
    <property type="molecule type" value="Genomic_DNA"/>
</dbReference>
<dbReference type="PANTHER" id="PTHR43133:SF46">
    <property type="entry name" value="RNA POLYMERASE SIGMA-70 FACTOR ECF SUBFAMILY"/>
    <property type="match status" value="1"/>
</dbReference>
<keyword evidence="2" id="KW-0805">Transcription regulation</keyword>
<dbReference type="InterPro" id="IPR036388">
    <property type="entry name" value="WH-like_DNA-bd_sf"/>
</dbReference>
<evidence type="ECO:0000256" key="4">
    <source>
        <dbReference type="ARBA" id="ARBA00023163"/>
    </source>
</evidence>
<evidence type="ECO:0000259" key="6">
    <source>
        <dbReference type="Pfam" id="PF08281"/>
    </source>
</evidence>
<evidence type="ECO:0000256" key="3">
    <source>
        <dbReference type="ARBA" id="ARBA00023082"/>
    </source>
</evidence>
<dbReference type="InterPro" id="IPR013325">
    <property type="entry name" value="RNA_pol_sigma_r2"/>
</dbReference>
<sequence>MVEVDMNRSDKELLNAIASGNEQAFHTLFNRHWKTLFNFVYRLTKDGSSTKDILQDVFMHVWNNRETLYAQESFLPYLNTVAKNNVMSAFRKEKVRLQGTDALLNNLQRVNQSDDQLLMKEVQHAVDTELEKMPFNMRLCFQLSRYQDRSIRDIARELTLSEQTVKNNISEALRRLRNSVEQGSLLYLSVLVTKTILKD</sequence>
<comment type="similarity">
    <text evidence="1">Belongs to the sigma-70 factor family. ECF subfamily.</text>
</comment>
<dbReference type="SUPFAM" id="SSF88946">
    <property type="entry name" value="Sigma2 domain of RNA polymerase sigma factors"/>
    <property type="match status" value="1"/>
</dbReference>
<organism evidence="7 8">
    <name type="scientific">Mucilaginibacter gynuensis</name>
    <dbReference type="NCBI Taxonomy" id="1302236"/>
    <lineage>
        <taxon>Bacteria</taxon>
        <taxon>Pseudomonadati</taxon>
        <taxon>Bacteroidota</taxon>
        <taxon>Sphingobacteriia</taxon>
        <taxon>Sphingobacteriales</taxon>
        <taxon>Sphingobacteriaceae</taxon>
        <taxon>Mucilaginibacter</taxon>
    </lineage>
</organism>
<dbReference type="InterPro" id="IPR007627">
    <property type="entry name" value="RNA_pol_sigma70_r2"/>
</dbReference>
<dbReference type="InterPro" id="IPR014284">
    <property type="entry name" value="RNA_pol_sigma-70_dom"/>
</dbReference>
<dbReference type="Pfam" id="PF08281">
    <property type="entry name" value="Sigma70_r4_2"/>
    <property type="match status" value="1"/>
</dbReference>
<accession>A0ABP8FTN5</accession>
<dbReference type="Gene3D" id="1.10.1740.10">
    <property type="match status" value="1"/>
</dbReference>
<dbReference type="Pfam" id="PF04542">
    <property type="entry name" value="Sigma70_r2"/>
    <property type="match status" value="1"/>
</dbReference>
<evidence type="ECO:0000256" key="2">
    <source>
        <dbReference type="ARBA" id="ARBA00023015"/>
    </source>
</evidence>
<feature type="domain" description="RNA polymerase sigma-70 region 2" evidence="5">
    <location>
        <begin position="28"/>
        <end position="94"/>
    </location>
</feature>
<keyword evidence="3" id="KW-0731">Sigma factor</keyword>
<evidence type="ECO:0000256" key="1">
    <source>
        <dbReference type="ARBA" id="ARBA00010641"/>
    </source>
</evidence>
<dbReference type="PANTHER" id="PTHR43133">
    <property type="entry name" value="RNA POLYMERASE ECF-TYPE SIGMA FACTO"/>
    <property type="match status" value="1"/>
</dbReference>
<keyword evidence="8" id="KW-1185">Reference proteome</keyword>
<dbReference type="SUPFAM" id="SSF88659">
    <property type="entry name" value="Sigma3 and sigma4 domains of RNA polymerase sigma factors"/>
    <property type="match status" value="1"/>
</dbReference>
<evidence type="ECO:0000313" key="8">
    <source>
        <dbReference type="Proteomes" id="UP001500582"/>
    </source>
</evidence>
<gene>
    <name evidence="7" type="ORF">GCM10023149_05380</name>
</gene>
<comment type="caution">
    <text evidence="7">The sequence shown here is derived from an EMBL/GenBank/DDBJ whole genome shotgun (WGS) entry which is preliminary data.</text>
</comment>
<dbReference type="InterPro" id="IPR013249">
    <property type="entry name" value="RNA_pol_sigma70_r4_t2"/>
</dbReference>
<dbReference type="RefSeq" id="WP_345209444.1">
    <property type="nucleotide sequence ID" value="NZ_BAABFT010000001.1"/>
</dbReference>
<dbReference type="InterPro" id="IPR039425">
    <property type="entry name" value="RNA_pol_sigma-70-like"/>
</dbReference>